<feature type="domain" description="YdgH/BhsA/McbA-like" evidence="3">
    <location>
        <begin position="24"/>
        <end position="68"/>
    </location>
</feature>
<reference evidence="4 5" key="1">
    <citation type="submission" date="2023-01" db="EMBL/GenBank/DDBJ databases">
        <title>Genome sequence resource and annotation of Enterobacter ludwigii, an economically important pathogen of seedling wilt with strawberry.</title>
        <authorList>
            <person name="Xie Y."/>
        </authorList>
    </citation>
    <scope>NUCLEOTIDE SEQUENCE [LARGE SCALE GENOMIC DNA]</scope>
    <source>
        <strain evidence="4 5">CM-TZ4</strain>
        <plasmid evidence="4 5">unnamed1</plasmid>
    </source>
</reference>
<dbReference type="SUPFAM" id="SSF159871">
    <property type="entry name" value="YdgH-like"/>
    <property type="match status" value="1"/>
</dbReference>
<keyword evidence="1 2" id="KW-0732">Signal</keyword>
<evidence type="ECO:0000256" key="1">
    <source>
        <dbReference type="ARBA" id="ARBA00022729"/>
    </source>
</evidence>
<dbReference type="InterPro" id="IPR036275">
    <property type="entry name" value="YdgH-like_sf"/>
</dbReference>
<dbReference type="AlphaFoldDB" id="A0AAX3LJ33"/>
<gene>
    <name evidence="4" type="ORF">PHA72_26970</name>
</gene>
<evidence type="ECO:0000313" key="4">
    <source>
        <dbReference type="EMBL" id="WCE15979.1"/>
    </source>
</evidence>
<dbReference type="Pfam" id="PF07338">
    <property type="entry name" value="YdgH_BhsA-like"/>
    <property type="match status" value="1"/>
</dbReference>
<protein>
    <submittedName>
        <fullName evidence="4">DUF1471 domain-containing protein</fullName>
    </submittedName>
</protein>
<dbReference type="InterPro" id="IPR025543">
    <property type="entry name" value="Dodecin-like"/>
</dbReference>
<name>A0AAX3LJ33_9ENTR</name>
<dbReference type="EMBL" id="CP116348">
    <property type="protein sequence ID" value="WCE15979.1"/>
    <property type="molecule type" value="Genomic_DNA"/>
</dbReference>
<proteinExistence type="predicted"/>
<evidence type="ECO:0000313" key="5">
    <source>
        <dbReference type="Proteomes" id="UP001210538"/>
    </source>
</evidence>
<dbReference type="Gene3D" id="3.30.1660.10">
    <property type="entry name" value="Flavin-binding protein dodecin"/>
    <property type="match status" value="1"/>
</dbReference>
<dbReference type="InterPro" id="IPR010854">
    <property type="entry name" value="YdgH/BhsA/McbA-like_dom"/>
</dbReference>
<dbReference type="RefSeq" id="WP_053266359.1">
    <property type="nucleotide sequence ID" value="NZ_CP116348.1"/>
</dbReference>
<feature type="signal peptide" evidence="2">
    <location>
        <begin position="1"/>
        <end position="22"/>
    </location>
</feature>
<geneLocation type="plasmid" evidence="4 5">
    <name>unnamed1</name>
</geneLocation>
<feature type="chain" id="PRO_5043881255" evidence="2">
    <location>
        <begin position="23"/>
        <end position="70"/>
    </location>
</feature>
<dbReference type="Proteomes" id="UP001210538">
    <property type="component" value="Plasmid unnamed1"/>
</dbReference>
<organism evidence="4 5">
    <name type="scientific">Enterobacter ludwigii</name>
    <dbReference type="NCBI Taxonomy" id="299767"/>
    <lineage>
        <taxon>Bacteria</taxon>
        <taxon>Pseudomonadati</taxon>
        <taxon>Pseudomonadota</taxon>
        <taxon>Gammaproteobacteria</taxon>
        <taxon>Enterobacterales</taxon>
        <taxon>Enterobacteriaceae</taxon>
        <taxon>Enterobacter</taxon>
        <taxon>Enterobacter cloacae complex</taxon>
    </lineage>
</organism>
<evidence type="ECO:0000256" key="2">
    <source>
        <dbReference type="SAM" id="SignalP"/>
    </source>
</evidence>
<evidence type="ECO:0000259" key="3">
    <source>
        <dbReference type="Pfam" id="PF07338"/>
    </source>
</evidence>
<keyword evidence="5" id="KW-1185">Reference proteome</keyword>
<sequence>MKNIKLLAAASVLSVMSFSTFAQSVSVTASTLSEAEAKVAAIAQNEGASSYRITSANTNERVYMTAVLEK</sequence>
<keyword evidence="4" id="KW-0614">Plasmid</keyword>
<accession>A0AAX3LJ33</accession>